<dbReference type="InterPro" id="IPR051640">
    <property type="entry name" value="GRB10-interact_GYF"/>
</dbReference>
<reference evidence="2" key="1">
    <citation type="submission" date="2023-01" db="EMBL/GenBank/DDBJ databases">
        <title>Genome assembly of the deep-sea coral Lophelia pertusa.</title>
        <authorList>
            <person name="Herrera S."/>
            <person name="Cordes E."/>
        </authorList>
    </citation>
    <scope>NUCLEOTIDE SEQUENCE</scope>
    <source>
        <strain evidence="2">USNM1676648</strain>
        <tissue evidence="2">Polyp</tissue>
    </source>
</reference>
<feature type="compositionally biased region" description="Polar residues" evidence="1">
    <location>
        <begin position="114"/>
        <end position="124"/>
    </location>
</feature>
<dbReference type="GO" id="GO:0005829">
    <property type="term" value="C:cytosol"/>
    <property type="evidence" value="ECO:0007669"/>
    <property type="project" value="TreeGrafter"/>
</dbReference>
<dbReference type="OrthoDB" id="48509at2759"/>
<dbReference type="Proteomes" id="UP001163046">
    <property type="component" value="Unassembled WGS sequence"/>
</dbReference>
<name>A0A9X0A4Y3_9CNID</name>
<gene>
    <name evidence="2" type="ORF">OS493_006478</name>
</gene>
<dbReference type="AlphaFoldDB" id="A0A9X0A4Y3"/>
<proteinExistence type="predicted"/>
<accession>A0A9X0A4Y3</accession>
<dbReference type="PANTHER" id="PTHR14445">
    <property type="entry name" value="GRB10 INTERACTING GYF PROTEIN"/>
    <property type="match status" value="1"/>
</dbReference>
<dbReference type="EMBL" id="MU825398">
    <property type="protein sequence ID" value="KAJ7393496.1"/>
    <property type="molecule type" value="Genomic_DNA"/>
</dbReference>
<evidence type="ECO:0000313" key="3">
    <source>
        <dbReference type="Proteomes" id="UP001163046"/>
    </source>
</evidence>
<evidence type="ECO:0000313" key="2">
    <source>
        <dbReference type="EMBL" id="KAJ7393496.1"/>
    </source>
</evidence>
<feature type="region of interest" description="Disordered" evidence="1">
    <location>
        <begin position="101"/>
        <end position="153"/>
    </location>
</feature>
<sequence length="175" mass="19716">MSKDGMSKDSRQKPYARNTESGCKKMSKYCQNPYRVAAIQSVSFSPCTSFNLQVFFQVYDYVKSYLGDNRDTREFAREFIERRKKQKDRIPAALPSFPQASVWGAPVPRGPSASRPTSVNQSGAFLSGPVQDDPQDAMNKKKRKKKMQKVDPSILGFSVNSADRVNMGEIQTVED</sequence>
<evidence type="ECO:0000256" key="1">
    <source>
        <dbReference type="SAM" id="MobiDB-lite"/>
    </source>
</evidence>
<comment type="caution">
    <text evidence="2">The sequence shown here is derived from an EMBL/GenBank/DDBJ whole genome shotgun (WGS) entry which is preliminary data.</text>
</comment>
<keyword evidence="3" id="KW-1185">Reference proteome</keyword>
<feature type="region of interest" description="Disordered" evidence="1">
    <location>
        <begin position="1"/>
        <end position="21"/>
    </location>
</feature>
<feature type="compositionally biased region" description="Basic and acidic residues" evidence="1">
    <location>
        <begin position="1"/>
        <end position="12"/>
    </location>
</feature>
<organism evidence="2 3">
    <name type="scientific">Desmophyllum pertusum</name>
    <dbReference type="NCBI Taxonomy" id="174260"/>
    <lineage>
        <taxon>Eukaryota</taxon>
        <taxon>Metazoa</taxon>
        <taxon>Cnidaria</taxon>
        <taxon>Anthozoa</taxon>
        <taxon>Hexacorallia</taxon>
        <taxon>Scleractinia</taxon>
        <taxon>Caryophylliina</taxon>
        <taxon>Caryophylliidae</taxon>
        <taxon>Desmophyllum</taxon>
    </lineage>
</organism>
<dbReference type="PANTHER" id="PTHR14445:SF36">
    <property type="entry name" value="FI03272P-RELATED"/>
    <property type="match status" value="1"/>
</dbReference>
<protein>
    <submittedName>
        <fullName evidence="2">Uncharacterized protein</fullName>
    </submittedName>
</protein>